<organism evidence="1 2">
    <name type="scientific">Myodes glareolus</name>
    <name type="common">Bank vole</name>
    <name type="synonym">Clethrionomys glareolus</name>
    <dbReference type="NCBI Taxonomy" id="447135"/>
    <lineage>
        <taxon>Eukaryota</taxon>
        <taxon>Metazoa</taxon>
        <taxon>Chordata</taxon>
        <taxon>Craniata</taxon>
        <taxon>Vertebrata</taxon>
        <taxon>Euteleostomi</taxon>
        <taxon>Mammalia</taxon>
        <taxon>Eutheria</taxon>
        <taxon>Euarchontoglires</taxon>
        <taxon>Glires</taxon>
        <taxon>Rodentia</taxon>
        <taxon>Myomorpha</taxon>
        <taxon>Muroidea</taxon>
        <taxon>Cricetidae</taxon>
        <taxon>Arvicolinae</taxon>
        <taxon>Myodes</taxon>
    </lineage>
</organism>
<reference evidence="1 2" key="1">
    <citation type="journal article" date="2023" name="bioRxiv">
        <title>Conserved and derived expression patterns and positive selection on dental genes reveal complex evolutionary context of ever-growing rodent molars.</title>
        <authorList>
            <person name="Calamari Z.T."/>
            <person name="Song A."/>
            <person name="Cohen E."/>
            <person name="Akter M."/>
            <person name="Roy R.D."/>
            <person name="Hallikas O."/>
            <person name="Christensen M.M."/>
            <person name="Li P."/>
            <person name="Marangoni P."/>
            <person name="Jernvall J."/>
            <person name="Klein O.D."/>
        </authorList>
    </citation>
    <scope>NUCLEOTIDE SEQUENCE [LARGE SCALE GENOMIC DNA]</scope>
    <source>
        <strain evidence="1">V071</strain>
    </source>
</reference>
<dbReference type="AlphaFoldDB" id="A0AAW0K2F6"/>
<evidence type="ECO:0000313" key="2">
    <source>
        <dbReference type="Proteomes" id="UP001488838"/>
    </source>
</evidence>
<accession>A0AAW0K2F6</accession>
<gene>
    <name evidence="1" type="ORF">U0070_026847</name>
</gene>
<keyword evidence="2" id="KW-1185">Reference proteome</keyword>
<dbReference type="EMBL" id="JBBHLL010000009">
    <property type="protein sequence ID" value="KAK7832651.1"/>
    <property type="molecule type" value="Genomic_DNA"/>
</dbReference>
<protein>
    <submittedName>
        <fullName evidence="1">Uncharacterized protein</fullName>
    </submittedName>
</protein>
<dbReference type="Proteomes" id="UP001488838">
    <property type="component" value="Unassembled WGS sequence"/>
</dbReference>
<comment type="caution">
    <text evidence="1">The sequence shown here is derived from an EMBL/GenBank/DDBJ whole genome shotgun (WGS) entry which is preliminary data.</text>
</comment>
<proteinExistence type="predicted"/>
<evidence type="ECO:0000313" key="1">
    <source>
        <dbReference type="EMBL" id="KAK7832651.1"/>
    </source>
</evidence>
<sequence>MDSLLQSRYAPVFSQRKEHTILEGPSLNPEVALGKPRNARPTQKWWTLRGKKWEEIEREQGLMTFTFLLGRAAWAGAHLCQPKVLFEILQQLQ</sequence>
<name>A0AAW0K2F6_MYOGA</name>